<accession>A0A6N6VDK8</accession>
<name>A0A6N6VDK8_9HYPH</name>
<reference evidence="2 3" key="1">
    <citation type="submission" date="2019-09" db="EMBL/GenBank/DDBJ databases">
        <title>Parvibaculum sedimenti sp. nov., isolated from sediment.</title>
        <authorList>
            <person name="Wang Y."/>
        </authorList>
    </citation>
    <scope>NUCLEOTIDE SEQUENCE [LARGE SCALE GENOMIC DNA]</scope>
    <source>
        <strain evidence="2 3">HXT-9</strain>
    </source>
</reference>
<dbReference type="PANTHER" id="PTHR43802:SF1">
    <property type="entry name" value="IP11341P-RELATED"/>
    <property type="match status" value="1"/>
</dbReference>
<dbReference type="Pfam" id="PF00378">
    <property type="entry name" value="ECH_1"/>
    <property type="match status" value="1"/>
</dbReference>
<organism evidence="2 3">
    <name type="scientific">Parvibaculum sedimenti</name>
    <dbReference type="NCBI Taxonomy" id="2608632"/>
    <lineage>
        <taxon>Bacteria</taxon>
        <taxon>Pseudomonadati</taxon>
        <taxon>Pseudomonadota</taxon>
        <taxon>Alphaproteobacteria</taxon>
        <taxon>Hyphomicrobiales</taxon>
        <taxon>Parvibaculaceae</taxon>
        <taxon>Parvibaculum</taxon>
    </lineage>
</organism>
<evidence type="ECO:0000313" key="3">
    <source>
        <dbReference type="Proteomes" id="UP000468901"/>
    </source>
</evidence>
<protein>
    <submittedName>
        <fullName evidence="2">Enoyl-CoA hydratase</fullName>
        <ecNumber evidence="2">4.2.1.17</ecNumber>
    </submittedName>
</protein>
<gene>
    <name evidence="2" type="ORF">F2P47_16085</name>
</gene>
<dbReference type="EC" id="4.2.1.17" evidence="2"/>
<dbReference type="InterPro" id="IPR029045">
    <property type="entry name" value="ClpP/crotonase-like_dom_sf"/>
</dbReference>
<dbReference type="AlphaFoldDB" id="A0A6N6VDK8"/>
<dbReference type="InterPro" id="IPR001753">
    <property type="entry name" value="Enoyl-CoA_hydra/iso"/>
</dbReference>
<keyword evidence="2" id="KW-0456">Lyase</keyword>
<dbReference type="NCBIfam" id="NF004840">
    <property type="entry name" value="PRK06190.1"/>
    <property type="match status" value="1"/>
</dbReference>
<dbReference type="PANTHER" id="PTHR43802">
    <property type="entry name" value="ENOYL-COA HYDRATASE"/>
    <property type="match status" value="1"/>
</dbReference>
<comment type="similarity">
    <text evidence="1">Belongs to the enoyl-CoA hydratase/isomerase family.</text>
</comment>
<dbReference type="CDD" id="cd06558">
    <property type="entry name" value="crotonase-like"/>
    <property type="match status" value="1"/>
</dbReference>
<comment type="caution">
    <text evidence="2">The sequence shown here is derived from an EMBL/GenBank/DDBJ whole genome shotgun (WGS) entry which is preliminary data.</text>
</comment>
<sequence>MSGATTEPVILVEKSGGVALVTLNRPNAMNALSGELRSAIAETFEALEADPEVRAVILTGAGKAFTAGLDLKELGSGASTVGSAVNDKDPVTSIGQFSGPVIGAINGVAITGGFELALACDVLICSTNARFADTHGRVGILPGWGLSQKLSRVLGIYRAKELSLTGNFLSAAQAYEWGMVNRVVEPDELIPTCRKLAEDMLSLIPDCLVTYKKLIDEGFAETFGESLKTERRFTSERNQAVDAGEIEARREAIRQRGQQQKN</sequence>
<evidence type="ECO:0000313" key="2">
    <source>
        <dbReference type="EMBL" id="KAB7738640.1"/>
    </source>
</evidence>
<dbReference type="SUPFAM" id="SSF52096">
    <property type="entry name" value="ClpP/crotonase"/>
    <property type="match status" value="1"/>
</dbReference>
<dbReference type="RefSeq" id="WP_152217406.1">
    <property type="nucleotide sequence ID" value="NZ_JBAQYD010000272.1"/>
</dbReference>
<dbReference type="GO" id="GO:0004300">
    <property type="term" value="F:enoyl-CoA hydratase activity"/>
    <property type="evidence" value="ECO:0007669"/>
    <property type="project" value="UniProtKB-EC"/>
</dbReference>
<evidence type="ECO:0000256" key="1">
    <source>
        <dbReference type="ARBA" id="ARBA00005254"/>
    </source>
</evidence>
<proteinExistence type="inferred from homology"/>
<dbReference type="EMBL" id="WESC01000018">
    <property type="protein sequence ID" value="KAB7738640.1"/>
    <property type="molecule type" value="Genomic_DNA"/>
</dbReference>
<dbReference type="Gene3D" id="3.90.226.10">
    <property type="entry name" value="2-enoyl-CoA Hydratase, Chain A, domain 1"/>
    <property type="match status" value="1"/>
</dbReference>
<dbReference type="Proteomes" id="UP000468901">
    <property type="component" value="Unassembled WGS sequence"/>
</dbReference>
<keyword evidence="3" id="KW-1185">Reference proteome</keyword>